<keyword evidence="2" id="KW-0472">Membrane</keyword>
<accession>A0A7Y9TJQ7</accession>
<dbReference type="Proteomes" id="UP000589520">
    <property type="component" value="Unassembled WGS sequence"/>
</dbReference>
<evidence type="ECO:0000313" key="4">
    <source>
        <dbReference type="Proteomes" id="UP000589520"/>
    </source>
</evidence>
<protein>
    <submittedName>
        <fullName evidence="3">Uncharacterized protein</fullName>
    </submittedName>
</protein>
<evidence type="ECO:0000256" key="1">
    <source>
        <dbReference type="SAM" id="MobiDB-lite"/>
    </source>
</evidence>
<comment type="caution">
    <text evidence="3">The sequence shown here is derived from an EMBL/GenBank/DDBJ whole genome shotgun (WGS) entry which is preliminary data.</text>
</comment>
<dbReference type="EMBL" id="JACCCW010000001">
    <property type="protein sequence ID" value="NYF78522.1"/>
    <property type="molecule type" value="Genomic_DNA"/>
</dbReference>
<dbReference type="AlphaFoldDB" id="A0A7Y9TJQ7"/>
<evidence type="ECO:0000256" key="2">
    <source>
        <dbReference type="SAM" id="Phobius"/>
    </source>
</evidence>
<feature type="region of interest" description="Disordered" evidence="1">
    <location>
        <begin position="1"/>
        <end position="28"/>
    </location>
</feature>
<keyword evidence="2" id="KW-1133">Transmembrane helix</keyword>
<reference evidence="3 4" key="1">
    <citation type="submission" date="2020-07" db="EMBL/GenBank/DDBJ databases">
        <title>Genomic Encyclopedia of Type Strains, Phase IV (KMG-V): Genome sequencing to study the core and pangenomes of soil and plant-associated prokaryotes.</title>
        <authorList>
            <person name="Whitman W."/>
        </authorList>
    </citation>
    <scope>NUCLEOTIDE SEQUENCE [LARGE SCALE GENOMIC DNA]</scope>
    <source>
        <strain evidence="3 4">X4EP2</strain>
    </source>
</reference>
<evidence type="ECO:0000313" key="3">
    <source>
        <dbReference type="EMBL" id="NYF78522.1"/>
    </source>
</evidence>
<dbReference type="RefSeq" id="WP_179487996.1">
    <property type="nucleotide sequence ID" value="NZ_JACCCW010000001.1"/>
</dbReference>
<sequence length="228" mass="24364">MPTNDDNLEIKPQPHGHSGPRDAENPGYETTDINVSGVAVFLAGLFGSVLIFFVFCFGMGKVINNALEKQDGPVNKWNEVSSFAGAAGAGGKRQDLANNPELEQKALAQLTTAFPNPRLDVDDGEQGTADLHAREDLLLDHYSSADRGTVRIPIDQAMELIAKKGLPVAAPSAGEALMAGDAKPVIQVPLTTGFARTGYELDVIEARAQKMSYGKAEESERAELKTTK</sequence>
<organism evidence="3 4">
    <name type="scientific">Granulicella arctica</name>
    <dbReference type="NCBI Taxonomy" id="940613"/>
    <lineage>
        <taxon>Bacteria</taxon>
        <taxon>Pseudomonadati</taxon>
        <taxon>Acidobacteriota</taxon>
        <taxon>Terriglobia</taxon>
        <taxon>Terriglobales</taxon>
        <taxon>Acidobacteriaceae</taxon>
        <taxon>Granulicella</taxon>
    </lineage>
</organism>
<proteinExistence type="predicted"/>
<gene>
    <name evidence="3" type="ORF">HDF17_000809</name>
</gene>
<name>A0A7Y9TJQ7_9BACT</name>
<feature type="transmembrane region" description="Helical" evidence="2">
    <location>
        <begin position="38"/>
        <end position="60"/>
    </location>
</feature>
<keyword evidence="2" id="KW-0812">Transmembrane</keyword>
<keyword evidence="4" id="KW-1185">Reference proteome</keyword>